<feature type="transmembrane region" description="Helical" evidence="1">
    <location>
        <begin position="220"/>
        <end position="245"/>
    </location>
</feature>
<feature type="transmembrane region" description="Helical" evidence="1">
    <location>
        <begin position="73"/>
        <end position="96"/>
    </location>
</feature>
<keyword evidence="3" id="KW-1185">Reference proteome</keyword>
<evidence type="ECO:0000256" key="1">
    <source>
        <dbReference type="SAM" id="Phobius"/>
    </source>
</evidence>
<sequence>MRITLAALLSEAWALFRRDADVLLRVASLFFFLPTYALLLLVGPLPMPDAAIEDTSVRAQAWMTALDAWVGDYGLGSVGAYAITYFGLAMVFCLFLDPERPTVGVAAQRAGRLFPRFLLAMVVVSIPAGAGMYILLLPGLWLMSRFMLAGPILFAQPGTGAMAAVGRSWRMTRRAQLSLLGGLVTVYLAALLAGQPFMLLARWLGDTGAGAGGANPVGVAIVHALAAGVAMLTQLAGALIAVAAYRRLSTPAR</sequence>
<protein>
    <recommendedName>
        <fullName evidence="4">Glycerophosphoryl diester phosphodiesterase membrane domain-containing protein</fullName>
    </recommendedName>
</protein>
<dbReference type="EMBL" id="JAMLDY010000026">
    <property type="protein sequence ID" value="MCP3736425.1"/>
    <property type="molecule type" value="Genomic_DNA"/>
</dbReference>
<name>A0A9X2I258_9SPHN</name>
<keyword evidence="1" id="KW-1133">Transmembrane helix</keyword>
<evidence type="ECO:0000313" key="3">
    <source>
        <dbReference type="Proteomes" id="UP001139486"/>
    </source>
</evidence>
<proteinExistence type="predicted"/>
<keyword evidence="1" id="KW-0812">Transmembrane</keyword>
<feature type="transmembrane region" description="Helical" evidence="1">
    <location>
        <begin position="177"/>
        <end position="200"/>
    </location>
</feature>
<gene>
    <name evidence="2" type="ORF">M9979_16280</name>
</gene>
<organism evidence="2 3">
    <name type="scientific">Sphingomonas liriopis</name>
    <dbReference type="NCBI Taxonomy" id="2949094"/>
    <lineage>
        <taxon>Bacteria</taxon>
        <taxon>Pseudomonadati</taxon>
        <taxon>Pseudomonadota</taxon>
        <taxon>Alphaproteobacteria</taxon>
        <taxon>Sphingomonadales</taxon>
        <taxon>Sphingomonadaceae</taxon>
        <taxon>Sphingomonas</taxon>
    </lineage>
</organism>
<feature type="transmembrane region" description="Helical" evidence="1">
    <location>
        <begin position="117"/>
        <end position="140"/>
    </location>
</feature>
<keyword evidence="1" id="KW-0472">Membrane</keyword>
<feature type="transmembrane region" description="Helical" evidence="1">
    <location>
        <begin position="22"/>
        <end position="42"/>
    </location>
</feature>
<dbReference type="AlphaFoldDB" id="A0A9X2I258"/>
<reference evidence="2" key="1">
    <citation type="submission" date="2022-05" db="EMBL/GenBank/DDBJ databases">
        <title>Sphingomonas sp. strain RP10 Genome sequencing and assembly.</title>
        <authorList>
            <person name="Kim I."/>
        </authorList>
    </citation>
    <scope>NUCLEOTIDE SEQUENCE</scope>
    <source>
        <strain evidence="2">RP10</strain>
    </source>
</reference>
<evidence type="ECO:0000313" key="2">
    <source>
        <dbReference type="EMBL" id="MCP3736425.1"/>
    </source>
</evidence>
<dbReference type="Proteomes" id="UP001139486">
    <property type="component" value="Unassembled WGS sequence"/>
</dbReference>
<comment type="caution">
    <text evidence="2">The sequence shown here is derived from an EMBL/GenBank/DDBJ whole genome shotgun (WGS) entry which is preliminary data.</text>
</comment>
<accession>A0A9X2I258</accession>
<dbReference type="RefSeq" id="WP_254290414.1">
    <property type="nucleotide sequence ID" value="NZ_JAMLDY010000026.1"/>
</dbReference>
<feature type="transmembrane region" description="Helical" evidence="1">
    <location>
        <begin position="146"/>
        <end position="165"/>
    </location>
</feature>
<evidence type="ECO:0008006" key="4">
    <source>
        <dbReference type="Google" id="ProtNLM"/>
    </source>
</evidence>